<evidence type="ECO:0000313" key="5">
    <source>
        <dbReference type="EMBL" id="GHI63217.1"/>
    </source>
</evidence>
<evidence type="ECO:0000313" key="6">
    <source>
        <dbReference type="Proteomes" id="UP000649259"/>
    </source>
</evidence>
<feature type="region of interest" description="Disordered" evidence="3">
    <location>
        <begin position="1"/>
        <end position="21"/>
    </location>
</feature>
<dbReference type="RefSeq" id="WP_189921795.1">
    <property type="nucleotide sequence ID" value="NZ_BMSI01000005.1"/>
</dbReference>
<organism evidence="5 6">
    <name type="scientific">Streptomyces asoensis</name>
    <dbReference type="NCBI Taxonomy" id="249586"/>
    <lineage>
        <taxon>Bacteria</taxon>
        <taxon>Bacillati</taxon>
        <taxon>Actinomycetota</taxon>
        <taxon>Actinomycetes</taxon>
        <taxon>Kitasatosporales</taxon>
        <taxon>Streptomycetaceae</taxon>
        <taxon>Streptomyces</taxon>
    </lineage>
</organism>
<gene>
    <name evidence="5" type="ORF">Saso_48670</name>
</gene>
<keyword evidence="1" id="KW-0805">Transcription regulation</keyword>
<feature type="domain" description="Tetracycline repressor TetR C-terminal" evidence="4">
    <location>
        <begin position="20"/>
        <end position="155"/>
    </location>
</feature>
<dbReference type="InterPro" id="IPR036271">
    <property type="entry name" value="Tet_transcr_reg_TetR-rel_C_sf"/>
</dbReference>
<name>A0ABQ3S599_9ACTN</name>
<dbReference type="Gene3D" id="1.10.357.10">
    <property type="entry name" value="Tetracycline Repressor, domain 2"/>
    <property type="match status" value="1"/>
</dbReference>
<dbReference type="Proteomes" id="UP000649259">
    <property type="component" value="Unassembled WGS sequence"/>
</dbReference>
<dbReference type="GeneID" id="91472706"/>
<dbReference type="SUPFAM" id="SSF48498">
    <property type="entry name" value="Tetracyclin repressor-like, C-terminal domain"/>
    <property type="match status" value="1"/>
</dbReference>
<dbReference type="EMBL" id="BNEB01000005">
    <property type="protein sequence ID" value="GHI63217.1"/>
    <property type="molecule type" value="Genomic_DNA"/>
</dbReference>
<evidence type="ECO:0000256" key="1">
    <source>
        <dbReference type="ARBA" id="ARBA00023015"/>
    </source>
</evidence>
<evidence type="ECO:0000256" key="2">
    <source>
        <dbReference type="ARBA" id="ARBA00023163"/>
    </source>
</evidence>
<protein>
    <recommendedName>
        <fullName evidence="4">Tetracycline repressor TetR C-terminal domain-containing protein</fullName>
    </recommendedName>
</protein>
<proteinExistence type="predicted"/>
<evidence type="ECO:0000256" key="3">
    <source>
        <dbReference type="SAM" id="MobiDB-lite"/>
    </source>
</evidence>
<sequence length="161" mass="17511">MARTTAGELPAASDTGTPEPPWHTELHRIAYAFSAVAQDHPRLLPVVATRALAVPVARRPAPLLQLTEHILAVLFRAGFDEATTLTIHRAFVAWILGCRLMDGRQVVDDPEEPDPALRLGLHRLPAAAYPRLRALVPRMAEYDGEQEMTAGLDSLLGRGAA</sequence>
<evidence type="ECO:0000259" key="4">
    <source>
        <dbReference type="Pfam" id="PF02909"/>
    </source>
</evidence>
<dbReference type="Pfam" id="PF02909">
    <property type="entry name" value="TetR_C_1"/>
    <property type="match status" value="1"/>
</dbReference>
<dbReference type="InterPro" id="IPR004111">
    <property type="entry name" value="Repressor_TetR_C"/>
</dbReference>
<keyword evidence="6" id="KW-1185">Reference proteome</keyword>
<comment type="caution">
    <text evidence="5">The sequence shown here is derived from an EMBL/GenBank/DDBJ whole genome shotgun (WGS) entry which is preliminary data.</text>
</comment>
<accession>A0ABQ3S599</accession>
<keyword evidence="2" id="KW-0804">Transcription</keyword>
<reference evidence="6" key="1">
    <citation type="submission" date="2023-07" db="EMBL/GenBank/DDBJ databases">
        <title>Whole genome shotgun sequence of Streptomyces cacaoi subsp. asoensis NBRC 13813.</title>
        <authorList>
            <person name="Komaki H."/>
            <person name="Tamura T."/>
        </authorList>
    </citation>
    <scope>NUCLEOTIDE SEQUENCE [LARGE SCALE GENOMIC DNA]</scope>
    <source>
        <strain evidence="6">NBRC 13813</strain>
    </source>
</reference>